<protein>
    <submittedName>
        <fullName evidence="1">DUF2490 domain-containing protein</fullName>
    </submittedName>
</protein>
<proteinExistence type="predicted"/>
<dbReference type="EMBL" id="VMBF01000008">
    <property type="protein sequence ID" value="TSJ74051.1"/>
    <property type="molecule type" value="Genomic_DNA"/>
</dbReference>
<dbReference type="OrthoDB" id="1118734at2"/>
<dbReference type="Proteomes" id="UP000315145">
    <property type="component" value="Unassembled WGS sequence"/>
</dbReference>
<comment type="caution">
    <text evidence="1">The sequence shown here is derived from an EMBL/GenBank/DDBJ whole genome shotgun (WGS) entry which is preliminary data.</text>
</comment>
<dbReference type="Pfam" id="PF10677">
    <property type="entry name" value="DUF2490"/>
    <property type="match status" value="1"/>
</dbReference>
<dbReference type="RefSeq" id="WP_144117046.1">
    <property type="nucleotide sequence ID" value="NZ_JACHGE010000002.1"/>
</dbReference>
<dbReference type="AlphaFoldDB" id="A0A5M7B1R1"/>
<reference evidence="1" key="3">
    <citation type="submission" date="2019-09" db="EMBL/GenBank/DDBJ databases">
        <authorList>
            <person name="Zhang D.-C."/>
        </authorList>
    </citation>
    <scope>NUCLEOTIDE SEQUENCE</scope>
    <source>
        <strain evidence="1">RU-4-M-4</strain>
    </source>
</reference>
<keyword evidence="3" id="KW-1185">Reference proteome</keyword>
<gene>
    <name evidence="1" type="ORF">F2B50_12735</name>
    <name evidence="2" type="ORF">FPF71_12735</name>
</gene>
<name>A0A5M7B1R1_9FLAO</name>
<organism evidence="1 4">
    <name type="scientific">Algibacter amylolyticus</name>
    <dbReference type="NCBI Taxonomy" id="1608400"/>
    <lineage>
        <taxon>Bacteria</taxon>
        <taxon>Pseudomonadati</taxon>
        <taxon>Bacteroidota</taxon>
        <taxon>Flavobacteriia</taxon>
        <taxon>Flavobacteriales</taxon>
        <taxon>Flavobacteriaceae</taxon>
        <taxon>Algibacter</taxon>
    </lineage>
</organism>
<dbReference type="InterPro" id="IPR019619">
    <property type="entry name" value="DUF2490"/>
</dbReference>
<sequence length="224" mass="26155">MKYLLIVILLSISVCNGYSQSNQEEKTGSWFTYAGTHRVSDKLSISTLSQVWMFELAENFNFILLYGGINYKVSANLTTSLAYGYGDIDGGFYTDKPHTYENRIFEQVTFKHKVSNLPFDHRFRVEQRFFHKYDFKSTSHRFRYRLGTKLTLNKSLFIRLNNEFLATLESDILTENRLYTALGINISKSCNVQLGYLNRKINGLNLHRLQAGLYIKTDHRKKKQ</sequence>
<evidence type="ECO:0000313" key="3">
    <source>
        <dbReference type="Proteomes" id="UP000315145"/>
    </source>
</evidence>
<dbReference type="Proteomes" id="UP000322315">
    <property type="component" value="Unassembled WGS sequence"/>
</dbReference>
<evidence type="ECO:0000313" key="1">
    <source>
        <dbReference type="EMBL" id="KAA5823563.1"/>
    </source>
</evidence>
<accession>A0A5M7B1R1</accession>
<evidence type="ECO:0000313" key="2">
    <source>
        <dbReference type="EMBL" id="TSJ74051.1"/>
    </source>
</evidence>
<reference evidence="1 4" key="1">
    <citation type="journal article" date="2015" name="Int. J. Syst. Evol. Microbiol.">
        <title>Algibacter amylolyticus sp. nov., isolated from intertidal sediment.</title>
        <authorList>
            <person name="Zhang D.C."/>
            <person name="Wu J."/>
            <person name="Neuner K."/>
            <person name="Yao J."/>
            <person name="Margesin R."/>
        </authorList>
    </citation>
    <scope>NUCLEOTIDE SEQUENCE [LARGE SCALE GENOMIC DNA]</scope>
    <source>
        <strain evidence="1 4">RU-4-M-4</strain>
    </source>
</reference>
<dbReference type="EMBL" id="VWRS01000008">
    <property type="protein sequence ID" value="KAA5823563.1"/>
    <property type="molecule type" value="Genomic_DNA"/>
</dbReference>
<evidence type="ECO:0000313" key="4">
    <source>
        <dbReference type="Proteomes" id="UP000322315"/>
    </source>
</evidence>
<reference evidence="2 3" key="2">
    <citation type="submission" date="2019-07" db="EMBL/GenBank/DDBJ databases">
        <title>Algibacter marinivivus sp. nov., isolated from the surface of a marine red alga.</title>
        <authorList>
            <person name="Zhong X."/>
            <person name="Xu W."/>
            <person name="Zhang Y."/>
            <person name="Zhang Q."/>
            <person name="Du Z."/>
        </authorList>
    </citation>
    <scope>NUCLEOTIDE SEQUENCE [LARGE SCALE GENOMIC DNA]</scope>
    <source>
        <strain evidence="2 3">RU-4-M-4</strain>
    </source>
</reference>